<feature type="disulfide bond" evidence="2">
    <location>
        <begin position="100"/>
        <end position="127"/>
    </location>
</feature>
<dbReference type="PROSITE" id="PS50060">
    <property type="entry name" value="MAM_2"/>
    <property type="match status" value="1"/>
</dbReference>
<dbReference type="SMART" id="SM00032">
    <property type="entry name" value="CCP"/>
    <property type="match status" value="2"/>
</dbReference>
<evidence type="ECO:0000259" key="6">
    <source>
        <dbReference type="PROSITE" id="PS50923"/>
    </source>
</evidence>
<dbReference type="PANTHER" id="PTHR23282">
    <property type="entry name" value="APICAL ENDOSOMAL GLYCOPROTEIN PRECURSOR"/>
    <property type="match status" value="1"/>
</dbReference>
<reference evidence="8 9" key="1">
    <citation type="submission" date="2025-04" db="UniProtKB">
        <authorList>
            <consortium name="RefSeq"/>
        </authorList>
    </citation>
    <scope>IDENTIFICATION</scope>
</reference>
<dbReference type="PANTHER" id="PTHR23282:SF101">
    <property type="entry name" value="MAM DOMAIN-CONTAINING PROTEIN"/>
    <property type="match status" value="1"/>
</dbReference>
<dbReference type="InterPro" id="IPR013320">
    <property type="entry name" value="ConA-like_dom_sf"/>
</dbReference>
<dbReference type="Proteomes" id="UP001165740">
    <property type="component" value="Chromosome 10"/>
</dbReference>
<keyword evidence="3" id="KW-1133">Transmembrane helix</keyword>
<feature type="chain" id="PRO_5044703041" evidence="4">
    <location>
        <begin position="22"/>
        <end position="447"/>
    </location>
</feature>
<comment type="caution">
    <text evidence="2">Lacks conserved residue(s) required for the propagation of feature annotation.</text>
</comment>
<protein>
    <submittedName>
        <fullName evidence="8 9">MAM and LDL-receptor class A domain-containing protein 1-like isoform X1</fullName>
    </submittedName>
</protein>
<evidence type="ECO:0000259" key="5">
    <source>
        <dbReference type="PROSITE" id="PS50060"/>
    </source>
</evidence>
<dbReference type="CDD" id="cd00033">
    <property type="entry name" value="CCP"/>
    <property type="match status" value="1"/>
</dbReference>
<keyword evidence="2" id="KW-0768">Sushi</keyword>
<keyword evidence="1 2" id="KW-1015">Disulfide bond</keyword>
<dbReference type="Gene3D" id="2.10.70.10">
    <property type="entry name" value="Complement Module, domain 1"/>
    <property type="match status" value="1"/>
</dbReference>
<keyword evidence="7" id="KW-1185">Reference proteome</keyword>
<feature type="domain" description="Sushi" evidence="6">
    <location>
        <begin position="20"/>
        <end position="72"/>
    </location>
</feature>
<dbReference type="PROSITE" id="PS50923">
    <property type="entry name" value="SUSHI"/>
    <property type="match status" value="2"/>
</dbReference>
<evidence type="ECO:0000256" key="1">
    <source>
        <dbReference type="ARBA" id="ARBA00023157"/>
    </source>
</evidence>
<dbReference type="GeneID" id="106068438"/>
<accession>A0A9W3BHN0</accession>
<dbReference type="AlphaFoldDB" id="A0A9W3BHN0"/>
<name>A0A9W3BHN0_BIOGL</name>
<feature type="domain" description="MAM" evidence="5">
    <location>
        <begin position="133"/>
        <end position="304"/>
    </location>
</feature>
<keyword evidence="3" id="KW-0812">Transmembrane</keyword>
<evidence type="ECO:0000313" key="8">
    <source>
        <dbReference type="RefSeq" id="XP_055898936.1"/>
    </source>
</evidence>
<dbReference type="SMART" id="SM00137">
    <property type="entry name" value="MAM"/>
    <property type="match status" value="1"/>
</dbReference>
<dbReference type="RefSeq" id="XP_055898937.1">
    <property type="nucleotide sequence ID" value="XM_056042962.1"/>
</dbReference>
<dbReference type="OMA" id="SATHFHY"/>
<feature type="transmembrane region" description="Helical" evidence="3">
    <location>
        <begin position="402"/>
        <end position="424"/>
    </location>
</feature>
<dbReference type="SUPFAM" id="SSF57535">
    <property type="entry name" value="Complement control module/SCR domain"/>
    <property type="match status" value="2"/>
</dbReference>
<dbReference type="Pfam" id="PF00629">
    <property type="entry name" value="MAM"/>
    <property type="match status" value="1"/>
</dbReference>
<evidence type="ECO:0000256" key="3">
    <source>
        <dbReference type="SAM" id="Phobius"/>
    </source>
</evidence>
<dbReference type="Pfam" id="PF00084">
    <property type="entry name" value="Sushi"/>
    <property type="match status" value="1"/>
</dbReference>
<gene>
    <name evidence="8 9" type="primary">LOC106068438</name>
</gene>
<dbReference type="RefSeq" id="XP_055898936.1">
    <property type="nucleotide sequence ID" value="XM_056042961.1"/>
</dbReference>
<dbReference type="InterPro" id="IPR051560">
    <property type="entry name" value="MAM_domain-containing"/>
</dbReference>
<feature type="domain" description="Sushi" evidence="6">
    <location>
        <begin position="73"/>
        <end position="129"/>
    </location>
</feature>
<evidence type="ECO:0000313" key="9">
    <source>
        <dbReference type="RefSeq" id="XP_055898937.1"/>
    </source>
</evidence>
<dbReference type="InterPro" id="IPR000436">
    <property type="entry name" value="Sushi_SCR_CCP_dom"/>
</dbReference>
<evidence type="ECO:0000313" key="7">
    <source>
        <dbReference type="Proteomes" id="UP001165740"/>
    </source>
</evidence>
<dbReference type="InterPro" id="IPR035976">
    <property type="entry name" value="Sushi/SCR/CCP_sf"/>
</dbReference>
<dbReference type="Gene3D" id="2.60.120.200">
    <property type="match status" value="1"/>
</dbReference>
<keyword evidence="4" id="KW-0732">Signal</keyword>
<evidence type="ECO:0000256" key="4">
    <source>
        <dbReference type="SAM" id="SignalP"/>
    </source>
</evidence>
<dbReference type="GO" id="GO:0016020">
    <property type="term" value="C:membrane"/>
    <property type="evidence" value="ECO:0007669"/>
    <property type="project" value="InterPro"/>
</dbReference>
<dbReference type="SUPFAM" id="SSF49899">
    <property type="entry name" value="Concanavalin A-like lectins/glucanases"/>
    <property type="match status" value="1"/>
</dbReference>
<proteinExistence type="predicted"/>
<keyword evidence="3" id="KW-0472">Membrane</keyword>
<organism evidence="7 8">
    <name type="scientific">Biomphalaria glabrata</name>
    <name type="common">Bloodfluke planorb</name>
    <name type="synonym">Freshwater snail</name>
    <dbReference type="NCBI Taxonomy" id="6526"/>
    <lineage>
        <taxon>Eukaryota</taxon>
        <taxon>Metazoa</taxon>
        <taxon>Spiralia</taxon>
        <taxon>Lophotrochozoa</taxon>
        <taxon>Mollusca</taxon>
        <taxon>Gastropoda</taxon>
        <taxon>Heterobranchia</taxon>
        <taxon>Euthyneura</taxon>
        <taxon>Panpulmonata</taxon>
        <taxon>Hygrophila</taxon>
        <taxon>Lymnaeoidea</taxon>
        <taxon>Planorbidae</taxon>
        <taxon>Biomphalaria</taxon>
    </lineage>
</organism>
<dbReference type="CDD" id="cd06263">
    <property type="entry name" value="MAM"/>
    <property type="match status" value="1"/>
</dbReference>
<dbReference type="OrthoDB" id="6162141at2759"/>
<sequence length="447" mass="50663">MISLWILQILFSAFQFPMTDQCPKLNLPRGTVRMRNKIHARFTCDTGLQIFGDEFATCINGIWSDPPPFCFANNCTAPVLTDTNMRIETYFGGGLLQFNCAPGFVRDGPEKHLCDGQKWIPEPQTKCKAGINNKCDFEDGLCGWTDDYSDDFDWTRTKGDMHTKQTGPSFDHTKGDESGYYIYVESSDPKRQWKKARFLSPFYPKSLKTDKCFEFYYHMYGENVTTGFGSLEVFLRPQYAKTSSLGVRNRIFYKYGNQGDQWIRAYRVLPIQSKPFQIVFQFTMSTSWFQDTAIDDIRIDYCSNFAAPITDHVATAVTNPKPSSNKTAHPEEIFTTTAESRDYDALNVSKSNATNQAHVTLSGTSAKATTNMSSLAHVALSNTNTYFINKDNSFTLRTLTLLGLKIVISAVVGSVIYITANVFYSIPKRKNRMKNDMLTLPEKSNIK</sequence>
<evidence type="ECO:0000256" key="2">
    <source>
        <dbReference type="PROSITE-ProRule" id="PRU00302"/>
    </source>
</evidence>
<dbReference type="InterPro" id="IPR000998">
    <property type="entry name" value="MAM_dom"/>
</dbReference>
<feature type="signal peptide" evidence="4">
    <location>
        <begin position="1"/>
        <end position="21"/>
    </location>
</feature>